<accession>A0A372EDX8</accession>
<evidence type="ECO:0000256" key="5">
    <source>
        <dbReference type="SAM" id="MobiDB-lite"/>
    </source>
</evidence>
<sequence length="319" mass="34564">MTLQQLRDFVLAVEHGSLRRAALHGQQSQVSLTKSIKRLEISLGTELLVRNSRGITLTPSGEHLLPRARLILSEVARVETEASMKMQGRPVVSIGASPLAALVVAPPALEEFRGRHGDVMVRCRNGPYSELLAALMAGTVEFIICPVFDAILDDSLAVDVLSSHQSVIVARASNPLRHATRLSELADAEWIVNGPLDRGGSSLAQMFRRYGLGGPRVAMHCDSFVDAIAHVKRSDLLSLCPPCLEALDVADKVAIVDIQEKPPTQTILLIRHKHRVLSRHAFTLYEIVRKAGAGQPTAPAADDGEKNPAGANQVHARDH</sequence>
<feature type="region of interest" description="Disordered" evidence="5">
    <location>
        <begin position="295"/>
        <end position="319"/>
    </location>
</feature>
<protein>
    <submittedName>
        <fullName evidence="7">LysR family transcriptional regulator</fullName>
    </submittedName>
</protein>
<evidence type="ECO:0000313" key="8">
    <source>
        <dbReference type="Proteomes" id="UP000261931"/>
    </source>
</evidence>
<reference evidence="7 8" key="1">
    <citation type="submission" date="2018-08" db="EMBL/GenBank/DDBJ databases">
        <title>Hydrogenophaga sp. LA-38 isolated from sludge.</title>
        <authorList>
            <person name="Im W.-T."/>
        </authorList>
    </citation>
    <scope>NUCLEOTIDE SEQUENCE [LARGE SCALE GENOMIC DNA]</scope>
    <source>
        <strain evidence="7 8">LA-38</strain>
    </source>
</reference>
<proteinExistence type="inferred from homology"/>
<evidence type="ECO:0000256" key="2">
    <source>
        <dbReference type="ARBA" id="ARBA00023015"/>
    </source>
</evidence>
<dbReference type="SUPFAM" id="SSF53850">
    <property type="entry name" value="Periplasmic binding protein-like II"/>
    <property type="match status" value="1"/>
</dbReference>
<dbReference type="PROSITE" id="PS50931">
    <property type="entry name" value="HTH_LYSR"/>
    <property type="match status" value="1"/>
</dbReference>
<feature type="domain" description="HTH lysR-type" evidence="6">
    <location>
        <begin position="1"/>
        <end position="58"/>
    </location>
</feature>
<dbReference type="GO" id="GO:0003677">
    <property type="term" value="F:DNA binding"/>
    <property type="evidence" value="ECO:0007669"/>
    <property type="project" value="UniProtKB-KW"/>
</dbReference>
<dbReference type="PANTHER" id="PTHR30419">
    <property type="entry name" value="HTH-TYPE TRANSCRIPTIONAL REGULATOR YBHD"/>
    <property type="match status" value="1"/>
</dbReference>
<dbReference type="Pfam" id="PF03466">
    <property type="entry name" value="LysR_substrate"/>
    <property type="match status" value="1"/>
</dbReference>
<keyword evidence="2" id="KW-0805">Transcription regulation</keyword>
<dbReference type="GO" id="GO:0003700">
    <property type="term" value="F:DNA-binding transcription factor activity"/>
    <property type="evidence" value="ECO:0007669"/>
    <property type="project" value="InterPro"/>
</dbReference>
<evidence type="ECO:0000256" key="3">
    <source>
        <dbReference type="ARBA" id="ARBA00023125"/>
    </source>
</evidence>
<keyword evidence="8" id="KW-1185">Reference proteome</keyword>
<evidence type="ECO:0000259" key="6">
    <source>
        <dbReference type="PROSITE" id="PS50931"/>
    </source>
</evidence>
<evidence type="ECO:0000256" key="4">
    <source>
        <dbReference type="ARBA" id="ARBA00023163"/>
    </source>
</evidence>
<organism evidence="7 8">
    <name type="scientific">Hydrogenophaga borbori</name>
    <dbReference type="NCBI Taxonomy" id="2294117"/>
    <lineage>
        <taxon>Bacteria</taxon>
        <taxon>Pseudomonadati</taxon>
        <taxon>Pseudomonadota</taxon>
        <taxon>Betaproteobacteria</taxon>
        <taxon>Burkholderiales</taxon>
        <taxon>Comamonadaceae</taxon>
        <taxon>Hydrogenophaga</taxon>
    </lineage>
</organism>
<dbReference type="Gene3D" id="3.40.190.290">
    <property type="match status" value="1"/>
</dbReference>
<dbReference type="Gene3D" id="1.10.10.10">
    <property type="entry name" value="Winged helix-like DNA-binding domain superfamily/Winged helix DNA-binding domain"/>
    <property type="match status" value="1"/>
</dbReference>
<evidence type="ECO:0000256" key="1">
    <source>
        <dbReference type="ARBA" id="ARBA00009437"/>
    </source>
</evidence>
<evidence type="ECO:0000313" key="7">
    <source>
        <dbReference type="EMBL" id="RFP75507.1"/>
    </source>
</evidence>
<dbReference type="PANTHER" id="PTHR30419:SF30">
    <property type="entry name" value="LYSR FAMILY TRANSCRIPTIONAL REGULATOR"/>
    <property type="match status" value="1"/>
</dbReference>
<dbReference type="InterPro" id="IPR005119">
    <property type="entry name" value="LysR_subst-bd"/>
</dbReference>
<dbReference type="GO" id="GO:0005829">
    <property type="term" value="C:cytosol"/>
    <property type="evidence" value="ECO:0007669"/>
    <property type="project" value="TreeGrafter"/>
</dbReference>
<comment type="caution">
    <text evidence="7">The sequence shown here is derived from an EMBL/GenBank/DDBJ whole genome shotgun (WGS) entry which is preliminary data.</text>
</comment>
<dbReference type="InterPro" id="IPR036388">
    <property type="entry name" value="WH-like_DNA-bd_sf"/>
</dbReference>
<dbReference type="InterPro" id="IPR000847">
    <property type="entry name" value="LysR_HTH_N"/>
</dbReference>
<keyword evidence="3" id="KW-0238">DNA-binding</keyword>
<keyword evidence="4" id="KW-0804">Transcription</keyword>
<dbReference type="AlphaFoldDB" id="A0A372EDX8"/>
<dbReference type="SUPFAM" id="SSF46785">
    <property type="entry name" value="Winged helix' DNA-binding domain"/>
    <property type="match status" value="1"/>
</dbReference>
<comment type="similarity">
    <text evidence="1">Belongs to the LysR transcriptional regulatory family.</text>
</comment>
<dbReference type="EMBL" id="QVLS01000022">
    <property type="protein sequence ID" value="RFP75507.1"/>
    <property type="molecule type" value="Genomic_DNA"/>
</dbReference>
<dbReference type="Pfam" id="PF00126">
    <property type="entry name" value="HTH_1"/>
    <property type="match status" value="1"/>
</dbReference>
<dbReference type="InterPro" id="IPR036390">
    <property type="entry name" value="WH_DNA-bd_sf"/>
</dbReference>
<gene>
    <name evidence="7" type="ORF">DY262_21305</name>
</gene>
<dbReference type="RefSeq" id="WP_070401330.1">
    <property type="nucleotide sequence ID" value="NZ_QVLS01000022.1"/>
</dbReference>
<name>A0A372EDX8_9BURK</name>
<dbReference type="Proteomes" id="UP000261931">
    <property type="component" value="Unassembled WGS sequence"/>
</dbReference>
<dbReference type="InterPro" id="IPR050950">
    <property type="entry name" value="HTH-type_LysR_regulators"/>
</dbReference>